<dbReference type="EMBL" id="JAAGMB010000005">
    <property type="protein sequence ID" value="NEB15059.1"/>
    <property type="molecule type" value="Genomic_DNA"/>
</dbReference>
<organism evidence="2 3">
    <name type="scientific">Streptomyces coelicoflavus</name>
    <dbReference type="NCBI Taxonomy" id="285562"/>
    <lineage>
        <taxon>Bacteria</taxon>
        <taxon>Bacillati</taxon>
        <taxon>Actinomycetota</taxon>
        <taxon>Actinomycetes</taxon>
        <taxon>Kitasatosporales</taxon>
        <taxon>Streptomycetaceae</taxon>
        <taxon>Streptomyces</taxon>
    </lineage>
</organism>
<evidence type="ECO:0000313" key="2">
    <source>
        <dbReference type="EMBL" id="NEB15059.1"/>
    </source>
</evidence>
<dbReference type="SUPFAM" id="SSF51004">
    <property type="entry name" value="C-terminal (heme d1) domain of cytochrome cd1-nitrite reductase"/>
    <property type="match status" value="1"/>
</dbReference>
<feature type="signal peptide" evidence="1">
    <location>
        <begin position="1"/>
        <end position="32"/>
    </location>
</feature>
<feature type="chain" id="PRO_5026801006" evidence="1">
    <location>
        <begin position="33"/>
        <end position="373"/>
    </location>
</feature>
<comment type="caution">
    <text evidence="2">The sequence shown here is derived from an EMBL/GenBank/DDBJ whole genome shotgun (WGS) entry which is preliminary data.</text>
</comment>
<accession>A0A6N9UEQ5</accession>
<dbReference type="PANTHER" id="PTHR47197:SF3">
    <property type="entry name" value="DIHYDRO-HEME D1 DEHYDROGENASE"/>
    <property type="match status" value="1"/>
</dbReference>
<dbReference type="Gene3D" id="2.130.10.10">
    <property type="entry name" value="YVTN repeat-like/Quinoprotein amine dehydrogenase"/>
    <property type="match status" value="2"/>
</dbReference>
<dbReference type="RefSeq" id="WP_164138134.1">
    <property type="nucleotide sequence ID" value="NZ_JAAGMB010000005.1"/>
</dbReference>
<dbReference type="PANTHER" id="PTHR47197">
    <property type="entry name" value="PROTEIN NIRF"/>
    <property type="match status" value="1"/>
</dbReference>
<dbReference type="InterPro" id="IPR011048">
    <property type="entry name" value="Haem_d1_sf"/>
</dbReference>
<protein>
    <submittedName>
        <fullName evidence="2">YncE family protein</fullName>
    </submittedName>
</protein>
<dbReference type="InterPro" id="IPR015943">
    <property type="entry name" value="WD40/YVTN_repeat-like_dom_sf"/>
</dbReference>
<sequence length="373" mass="39248">MKRLRTTRRTMIATTALAALALSGAAVTTASADAPEKKSSSKGFTTTVVDFGAYTSKVEVADPKEPEERDPTVDATNNTLAVSPNEKFAVATNSYSNHLVVIHVPSGKKVAEIKGYVSPRNILFAPDSKSFTVSDSARGVVDRISVFGFRVTQRLPLGAGVFGTAQSADGKWLYANNAAADTVTIVDLAHNRPTDVLTGFHEPRQGTKLSHSGDTLFVTNYGTGEVSVVDLENKDADLETIGGFKGLRAVSVNRAGDRLYAANSESDEISVVNLVSGKRTSVHVGDKPYGAALSPDGSVLLSGNMADDTLTAVNTADNSVIGTVESGPKGELKGPRQAISFSADSKTAWVLNDDLTIAEVDVENLKVTDILGD</sequence>
<reference evidence="2 3" key="1">
    <citation type="submission" date="2020-01" db="EMBL/GenBank/DDBJ databases">
        <title>Insect and environment-associated Actinomycetes.</title>
        <authorList>
            <person name="Currrie C."/>
            <person name="Chevrette M."/>
            <person name="Carlson C."/>
            <person name="Stubbendieck R."/>
            <person name="Wendt-Pienkowski E."/>
        </authorList>
    </citation>
    <scope>NUCLEOTIDE SEQUENCE [LARGE SCALE GENOMIC DNA]</scope>
    <source>
        <strain evidence="2 3">SID14172</strain>
    </source>
</reference>
<dbReference type="InterPro" id="IPR051200">
    <property type="entry name" value="Host-pathogen_enzymatic-act"/>
</dbReference>
<dbReference type="AlphaFoldDB" id="A0A6N9UEQ5"/>
<name>A0A6N9UEQ5_9ACTN</name>
<dbReference type="InterPro" id="IPR006311">
    <property type="entry name" value="TAT_signal"/>
</dbReference>
<evidence type="ECO:0000313" key="3">
    <source>
        <dbReference type="Proteomes" id="UP000469545"/>
    </source>
</evidence>
<keyword evidence="3" id="KW-1185">Reference proteome</keyword>
<keyword evidence="1" id="KW-0732">Signal</keyword>
<evidence type="ECO:0000256" key="1">
    <source>
        <dbReference type="SAM" id="SignalP"/>
    </source>
</evidence>
<proteinExistence type="predicted"/>
<dbReference type="PROSITE" id="PS51318">
    <property type="entry name" value="TAT"/>
    <property type="match status" value="1"/>
</dbReference>
<gene>
    <name evidence="2" type="ORF">G3I46_00760</name>
</gene>
<dbReference type="Proteomes" id="UP000469545">
    <property type="component" value="Unassembled WGS sequence"/>
</dbReference>